<keyword evidence="2" id="KW-1133">Transmembrane helix</keyword>
<keyword evidence="2" id="KW-0472">Membrane</keyword>
<dbReference type="EMBL" id="JAKNGE010000002">
    <property type="protein sequence ID" value="MCG4744220.1"/>
    <property type="molecule type" value="Genomic_DNA"/>
</dbReference>
<comment type="caution">
    <text evidence="3">The sequence shown here is derived from an EMBL/GenBank/DDBJ whole genome shotgun (WGS) entry which is preliminary data.</text>
</comment>
<dbReference type="Pfam" id="PF22564">
    <property type="entry name" value="HAAS"/>
    <property type="match status" value="1"/>
</dbReference>
<feature type="transmembrane region" description="Helical" evidence="2">
    <location>
        <begin position="262"/>
        <end position="286"/>
    </location>
</feature>
<accession>A0AAX1SNY7</accession>
<proteinExistence type="predicted"/>
<dbReference type="RefSeq" id="WP_117557479.1">
    <property type="nucleotide sequence ID" value="NZ_JAJCID010000001.1"/>
</dbReference>
<keyword evidence="2" id="KW-0812">Transmembrane</keyword>
<feature type="region of interest" description="Disordered" evidence="1">
    <location>
        <begin position="315"/>
        <end position="344"/>
    </location>
</feature>
<name>A0AAX1SNY7_9FIRM</name>
<reference evidence="3" key="1">
    <citation type="submission" date="2022-01" db="EMBL/GenBank/DDBJ databases">
        <title>Collection of gut derived symbiotic bacterial strains cultured from healthy donors.</title>
        <authorList>
            <person name="Lin H."/>
            <person name="Kohout C."/>
            <person name="Waligurski E."/>
            <person name="Pamer E.G."/>
        </authorList>
    </citation>
    <scope>NUCLEOTIDE SEQUENCE</scope>
    <source>
        <strain evidence="3">DFI.6.55</strain>
    </source>
</reference>
<organism evidence="3 4">
    <name type="scientific">Enterocloster aldenensis</name>
    <dbReference type="NCBI Taxonomy" id="358742"/>
    <lineage>
        <taxon>Bacteria</taxon>
        <taxon>Bacillati</taxon>
        <taxon>Bacillota</taxon>
        <taxon>Clostridia</taxon>
        <taxon>Lachnospirales</taxon>
        <taxon>Lachnospiraceae</taxon>
        <taxon>Enterocloster</taxon>
    </lineage>
</organism>
<evidence type="ECO:0000313" key="4">
    <source>
        <dbReference type="Proteomes" id="UP001299608"/>
    </source>
</evidence>
<evidence type="ECO:0000313" key="3">
    <source>
        <dbReference type="EMBL" id="MCG4744220.1"/>
    </source>
</evidence>
<evidence type="ECO:0000256" key="1">
    <source>
        <dbReference type="SAM" id="MobiDB-lite"/>
    </source>
</evidence>
<dbReference type="AlphaFoldDB" id="A0AAX1SNY7"/>
<gene>
    <name evidence="3" type="ORF">L0N08_02210</name>
</gene>
<evidence type="ECO:0000256" key="2">
    <source>
        <dbReference type="SAM" id="Phobius"/>
    </source>
</evidence>
<sequence length="344" mass="38525">MNKKGFLEELGTYLAVLEEREQQDILEEYAQHIDMKIEKGLSEEEAIRDFGDIRELAAGILEAYHVNPEYQGKHGGRRKTDTESAAVKGRQAWTAAAGLFGSAGTMIKRFFSGCAGMLKRAAKHIWTFLTGPWKKGKWGQNRNEGEDIQTEGIRLRRRIAARLGRREEDGAAGGGSCPDRVKQVKRLPGQGMGVGFRRVGHGVSSFLGRCFRLLAWMFLWCVRWCFNGCMILLGLFGGFFTLCMIFIFGMSVVWLFHGYPLLGITLISLGILSCSGSVTYLCFSLIRLKGSQDRYGKQDSQDCHGRQDGQGWIRRQEEAPEQTAQPECPGEQVMDGISKEVRHA</sequence>
<dbReference type="Proteomes" id="UP001299608">
    <property type="component" value="Unassembled WGS sequence"/>
</dbReference>
<protein>
    <submittedName>
        <fullName evidence="3">DUF1700 domain-containing protein</fullName>
    </submittedName>
</protein>
<feature type="transmembrane region" description="Helical" evidence="2">
    <location>
        <begin position="233"/>
        <end position="256"/>
    </location>
</feature>